<feature type="transmembrane region" description="Helical" evidence="2">
    <location>
        <begin position="236"/>
        <end position="254"/>
    </location>
</feature>
<feature type="compositionally biased region" description="Acidic residues" evidence="1">
    <location>
        <begin position="128"/>
        <end position="138"/>
    </location>
</feature>
<dbReference type="AlphaFoldDB" id="A0AAV2C9K7"/>
<keyword evidence="2" id="KW-0812">Transmembrane</keyword>
<evidence type="ECO:0000313" key="3">
    <source>
        <dbReference type="EMBL" id="CAL1352505.1"/>
    </source>
</evidence>
<keyword evidence="2" id="KW-1133">Transmembrane helix</keyword>
<keyword evidence="4" id="KW-1185">Reference proteome</keyword>
<accession>A0AAV2C9K7</accession>
<proteinExistence type="predicted"/>
<reference evidence="3 4" key="1">
    <citation type="submission" date="2024-04" db="EMBL/GenBank/DDBJ databases">
        <authorList>
            <person name="Fracassetti M."/>
        </authorList>
    </citation>
    <scope>NUCLEOTIDE SEQUENCE [LARGE SCALE GENOMIC DNA]</scope>
</reference>
<feature type="compositionally biased region" description="Polar residues" evidence="1">
    <location>
        <begin position="46"/>
        <end position="79"/>
    </location>
</feature>
<organism evidence="3 4">
    <name type="scientific">Linum trigynum</name>
    <dbReference type="NCBI Taxonomy" id="586398"/>
    <lineage>
        <taxon>Eukaryota</taxon>
        <taxon>Viridiplantae</taxon>
        <taxon>Streptophyta</taxon>
        <taxon>Embryophyta</taxon>
        <taxon>Tracheophyta</taxon>
        <taxon>Spermatophyta</taxon>
        <taxon>Magnoliopsida</taxon>
        <taxon>eudicotyledons</taxon>
        <taxon>Gunneridae</taxon>
        <taxon>Pentapetalae</taxon>
        <taxon>rosids</taxon>
        <taxon>fabids</taxon>
        <taxon>Malpighiales</taxon>
        <taxon>Linaceae</taxon>
        <taxon>Linum</taxon>
    </lineage>
</organism>
<evidence type="ECO:0000313" key="4">
    <source>
        <dbReference type="Proteomes" id="UP001497516"/>
    </source>
</evidence>
<evidence type="ECO:0000256" key="2">
    <source>
        <dbReference type="SAM" id="Phobius"/>
    </source>
</evidence>
<feature type="compositionally biased region" description="Basic and acidic residues" evidence="1">
    <location>
        <begin position="146"/>
        <end position="160"/>
    </location>
</feature>
<dbReference type="EMBL" id="OZ034813">
    <property type="protein sequence ID" value="CAL1352505.1"/>
    <property type="molecule type" value="Genomic_DNA"/>
</dbReference>
<evidence type="ECO:0000256" key="1">
    <source>
        <dbReference type="SAM" id="MobiDB-lite"/>
    </source>
</evidence>
<feature type="region of interest" description="Disordered" evidence="1">
    <location>
        <begin position="124"/>
        <end position="174"/>
    </location>
</feature>
<name>A0AAV2C9K7_9ROSI</name>
<sequence length="265" mass="28997">MTESENEQSPKAAAAEEEGGLLQKLDHLEDYWVSRKAQLKARKPTLCSNQSPPSSSGRNKNRGASSMVENSPPSLTASLQLGVGSAPATGRWKVRTNDLAVEEVLLERRAAIVDGRLKGRRLFHDDQPETEDDDDVTDFVDWYGSHPDDNHYQDDQKGTEEEGFSPDSSSSSSSFVCDECLKKAAVDVVRGKDREDTTAAAATTLDLVPAKHVIPEKRRSPPSSLIAVSQGRRWKVLLMVCLAIGVVVVAEFFIDGYGNRDLVPT</sequence>
<feature type="region of interest" description="Disordered" evidence="1">
    <location>
        <begin position="39"/>
        <end position="92"/>
    </location>
</feature>
<protein>
    <submittedName>
        <fullName evidence="3">Uncharacterized protein</fullName>
    </submittedName>
</protein>
<gene>
    <name evidence="3" type="ORF">LTRI10_LOCUS471</name>
</gene>
<feature type="region of interest" description="Disordered" evidence="1">
    <location>
        <begin position="1"/>
        <end position="20"/>
    </location>
</feature>
<keyword evidence="2" id="KW-0472">Membrane</keyword>
<dbReference type="Proteomes" id="UP001497516">
    <property type="component" value="Chromosome 1"/>
</dbReference>